<dbReference type="AlphaFoldDB" id="A0A212LPA5"/>
<evidence type="ECO:0000256" key="1">
    <source>
        <dbReference type="SAM" id="MobiDB-lite"/>
    </source>
</evidence>
<organism evidence="2">
    <name type="scientific">uncultured Pleomorphomonas sp</name>
    <dbReference type="NCBI Taxonomy" id="442121"/>
    <lineage>
        <taxon>Bacteria</taxon>
        <taxon>Pseudomonadati</taxon>
        <taxon>Pseudomonadota</taxon>
        <taxon>Alphaproteobacteria</taxon>
        <taxon>Hyphomicrobiales</taxon>
        <taxon>Pleomorphomonadaceae</taxon>
        <taxon>Pleomorphomonas</taxon>
        <taxon>environmental samples</taxon>
    </lineage>
</organism>
<protein>
    <submittedName>
        <fullName evidence="2">Uncharacterized protein</fullName>
    </submittedName>
</protein>
<proteinExistence type="predicted"/>
<feature type="region of interest" description="Disordered" evidence="1">
    <location>
        <begin position="58"/>
        <end position="81"/>
    </location>
</feature>
<evidence type="ECO:0000313" key="2">
    <source>
        <dbReference type="EMBL" id="SCM79316.1"/>
    </source>
</evidence>
<gene>
    <name evidence="2" type="ORF">KL86PLE_90340</name>
</gene>
<reference evidence="2" key="1">
    <citation type="submission" date="2016-08" db="EMBL/GenBank/DDBJ databases">
        <authorList>
            <person name="Seilhamer J.J."/>
        </authorList>
    </citation>
    <scope>NUCLEOTIDE SEQUENCE</scope>
    <source>
        <strain evidence="2">86</strain>
    </source>
</reference>
<name>A0A212LPA5_9HYPH</name>
<accession>A0A212LPA5</accession>
<sequence>MIVVRTVAGLIDEKRAAANPAPLSIGGFVRQICNVPFSHKGRGDAVRVYPLLEGSACPGNGSATPIVPSPLVGEGPGRGVA</sequence>
<dbReference type="EMBL" id="FMJD01000013">
    <property type="protein sequence ID" value="SCM79316.1"/>
    <property type="molecule type" value="Genomic_DNA"/>
</dbReference>